<evidence type="ECO:0000313" key="4">
    <source>
        <dbReference type="EMBL" id="MCS4556751.1"/>
    </source>
</evidence>
<dbReference type="Proteomes" id="UP001201549">
    <property type="component" value="Unassembled WGS sequence"/>
</dbReference>
<feature type="region of interest" description="Disordered" evidence="2">
    <location>
        <begin position="292"/>
        <end position="312"/>
    </location>
</feature>
<protein>
    <submittedName>
        <fullName evidence="4">KAP family NTPase</fullName>
    </submittedName>
</protein>
<keyword evidence="1" id="KW-0175">Coiled coil</keyword>
<dbReference type="EMBL" id="JAKOGG010000005">
    <property type="protein sequence ID" value="MCS4556751.1"/>
    <property type="molecule type" value="Genomic_DNA"/>
</dbReference>
<feature type="compositionally biased region" description="Polar residues" evidence="2">
    <location>
        <begin position="298"/>
        <end position="309"/>
    </location>
</feature>
<reference evidence="5" key="2">
    <citation type="submission" date="2023-07" db="EMBL/GenBank/DDBJ databases">
        <title>Shewanella mangrovi sp. nov., an acetaldehyde- degrading bacterium isolated from mangrove sediment.</title>
        <authorList>
            <person name="Liu Y."/>
        </authorList>
    </citation>
    <scope>NUCLEOTIDE SEQUENCE [LARGE SCALE GENOMIC DNA]</scope>
    <source>
        <strain evidence="5">C32</strain>
    </source>
</reference>
<name>A0ABT2FK94_9GAMM</name>
<evidence type="ECO:0000259" key="3">
    <source>
        <dbReference type="Pfam" id="PF13401"/>
    </source>
</evidence>
<dbReference type="SUPFAM" id="SSF52540">
    <property type="entry name" value="P-loop containing nucleoside triphosphate hydrolases"/>
    <property type="match status" value="1"/>
</dbReference>
<dbReference type="InterPro" id="IPR027417">
    <property type="entry name" value="P-loop_NTPase"/>
</dbReference>
<dbReference type="RefSeq" id="WP_238896143.1">
    <property type="nucleotide sequence ID" value="NZ_JAKOGG010000005.1"/>
</dbReference>
<reference evidence="4 5" key="1">
    <citation type="submission" date="2022-02" db="EMBL/GenBank/DDBJ databases">
        <authorList>
            <person name="Zhuang L."/>
        </authorList>
    </citation>
    <scope>NUCLEOTIDE SEQUENCE [LARGE SCALE GENOMIC DNA]</scope>
    <source>
        <strain evidence="4 5">C32</strain>
    </source>
</reference>
<dbReference type="Gene3D" id="3.40.50.300">
    <property type="entry name" value="P-loop containing nucleotide triphosphate hydrolases"/>
    <property type="match status" value="1"/>
</dbReference>
<proteinExistence type="predicted"/>
<evidence type="ECO:0000313" key="5">
    <source>
        <dbReference type="Proteomes" id="UP001201549"/>
    </source>
</evidence>
<dbReference type="InterPro" id="IPR049945">
    <property type="entry name" value="AAA_22"/>
</dbReference>
<gene>
    <name evidence="4" type="ORF">L9G74_09885</name>
</gene>
<sequence length="614" mass="69915">MNQKTPSEQIVDFLKDPSFPTIVLLSGAWGSGKTYLAKEKLTPLLRRYDSKKRVHYVSAYGLTSLDDFRDKILSLCYSNNSNTSAWASSAKSIVGGATRILGDGGITNTVMGALAKPVKHKLLKAINNVNIIIDDLERASSEKLINEILGESLNFAENNTNVWIIAIANIEQIKNLQTLEKTFLNRVSINPTAVDLINFVDNKYQDLLCDVVRKTLTNTIEELQLENFRVVQRILQVYTTVQHYVNKADSIDRPNALAALIGNITRICYAHFVCGLPAKVLQAYAENKTNQADDDVYSDQSPENNSTPTELLDNEKSNILVRTMSRTPISITKSLVNYSLGLTRLPEHFIEEFNIPLLTNPIDSIINFHFMNGNMSAEYFGSAIGKTKEFIDNPQDRTYFDWIRALDAYCYLINNCYIDGNIEKIISNAREIAAKKDDFKTFNDADEIVHRYFMRNIEERLSSNEVKNLHNEIFPIIEKFDKKNKSSKLENMFIQSWDAVSSDIYRNYDYKPFLNTFNLGKVSSGIKENWSITESIIFGQHLAERYKANNIYQYLSPEFSSIKKLRVKIEEITDKMDSSIDKGKLMELLSYIETAIKAIEEAETREKLAKQATE</sequence>
<accession>A0ABT2FK94</accession>
<evidence type="ECO:0000256" key="1">
    <source>
        <dbReference type="SAM" id="Coils"/>
    </source>
</evidence>
<dbReference type="Pfam" id="PF13401">
    <property type="entry name" value="AAA_22"/>
    <property type="match status" value="1"/>
</dbReference>
<comment type="caution">
    <text evidence="4">The sequence shown here is derived from an EMBL/GenBank/DDBJ whole genome shotgun (WGS) entry which is preliminary data.</text>
</comment>
<organism evidence="4 5">
    <name type="scientific">Shewanella electrica</name>
    <dbReference type="NCBI Taxonomy" id="515560"/>
    <lineage>
        <taxon>Bacteria</taxon>
        <taxon>Pseudomonadati</taxon>
        <taxon>Pseudomonadota</taxon>
        <taxon>Gammaproteobacteria</taxon>
        <taxon>Alteromonadales</taxon>
        <taxon>Shewanellaceae</taxon>
        <taxon>Shewanella</taxon>
    </lineage>
</organism>
<feature type="coiled-coil region" evidence="1">
    <location>
        <begin position="562"/>
        <end position="612"/>
    </location>
</feature>
<evidence type="ECO:0000256" key="2">
    <source>
        <dbReference type="SAM" id="MobiDB-lite"/>
    </source>
</evidence>
<keyword evidence="5" id="KW-1185">Reference proteome</keyword>
<feature type="domain" description="ORC1/DEAH AAA+ ATPase" evidence="3">
    <location>
        <begin position="21"/>
        <end position="168"/>
    </location>
</feature>